<dbReference type="Proteomes" id="UP000663881">
    <property type="component" value="Unassembled WGS sequence"/>
</dbReference>
<protein>
    <submittedName>
        <fullName evidence="1">Uncharacterized protein</fullName>
    </submittedName>
</protein>
<proteinExistence type="predicted"/>
<dbReference type="EMBL" id="CAJOAY010023354">
    <property type="protein sequence ID" value="CAF4365488.1"/>
    <property type="molecule type" value="Genomic_DNA"/>
</dbReference>
<evidence type="ECO:0000313" key="2">
    <source>
        <dbReference type="Proteomes" id="UP000663881"/>
    </source>
</evidence>
<reference evidence="1" key="1">
    <citation type="submission" date="2021-02" db="EMBL/GenBank/DDBJ databases">
        <authorList>
            <person name="Nowell W R."/>
        </authorList>
    </citation>
    <scope>NUCLEOTIDE SEQUENCE</scope>
</reference>
<accession>A0A820LZU6</accession>
<organism evidence="1 2">
    <name type="scientific">Adineta steineri</name>
    <dbReference type="NCBI Taxonomy" id="433720"/>
    <lineage>
        <taxon>Eukaryota</taxon>
        <taxon>Metazoa</taxon>
        <taxon>Spiralia</taxon>
        <taxon>Gnathifera</taxon>
        <taxon>Rotifera</taxon>
        <taxon>Eurotatoria</taxon>
        <taxon>Bdelloidea</taxon>
        <taxon>Adinetida</taxon>
        <taxon>Adinetidae</taxon>
        <taxon>Adineta</taxon>
    </lineage>
</organism>
<gene>
    <name evidence="1" type="ORF">OKA104_LOCUS49557</name>
</gene>
<comment type="caution">
    <text evidence="1">The sequence shown here is derived from an EMBL/GenBank/DDBJ whole genome shotgun (WGS) entry which is preliminary data.</text>
</comment>
<sequence length="120" mass="14031">MTYSNFITIQPYYHQVCSSNFVSSQWIQYSISNIKNSTYYFADYAINSQSQFQLLTMLCQQAQQIVDNGIETFLQTQFISSQIDSQDLFQSKINLLITDWRSTILNSYLRPINIIGTIRQ</sequence>
<name>A0A820LZU6_9BILA</name>
<feature type="non-terminal residue" evidence="1">
    <location>
        <position position="120"/>
    </location>
</feature>
<evidence type="ECO:0000313" key="1">
    <source>
        <dbReference type="EMBL" id="CAF4365488.1"/>
    </source>
</evidence>
<dbReference type="AlphaFoldDB" id="A0A820LZU6"/>